<keyword evidence="1" id="KW-1133">Transmembrane helix</keyword>
<dbReference type="EMBL" id="LQZQ01000003">
    <property type="protein sequence ID" value="KYG81081.1"/>
    <property type="molecule type" value="Genomic_DNA"/>
</dbReference>
<evidence type="ECO:0000313" key="3">
    <source>
        <dbReference type="Proteomes" id="UP000075583"/>
    </source>
</evidence>
<gene>
    <name evidence="2" type="ORF">MB14_15000</name>
</gene>
<dbReference type="OrthoDB" id="886741at2"/>
<proteinExistence type="predicted"/>
<organism evidence="2 3">
    <name type="scientific">Roseivirga ehrenbergii (strain DSM 102268 / JCM 13514 / KCTC 12282 / NCIMB 14502 / KMM 6017)</name>
    <dbReference type="NCBI Taxonomy" id="279360"/>
    <lineage>
        <taxon>Bacteria</taxon>
        <taxon>Pseudomonadati</taxon>
        <taxon>Bacteroidota</taxon>
        <taxon>Cytophagia</taxon>
        <taxon>Cytophagales</taxon>
        <taxon>Roseivirgaceae</taxon>
        <taxon>Roseivirga</taxon>
    </lineage>
</organism>
<evidence type="ECO:0000256" key="1">
    <source>
        <dbReference type="SAM" id="Phobius"/>
    </source>
</evidence>
<feature type="transmembrane region" description="Helical" evidence="1">
    <location>
        <begin position="12"/>
        <end position="30"/>
    </location>
</feature>
<keyword evidence="3" id="KW-1185">Reference proteome</keyword>
<dbReference type="STRING" id="279360.MB14_15000"/>
<comment type="caution">
    <text evidence="2">The sequence shown here is derived from an EMBL/GenBank/DDBJ whole genome shotgun (WGS) entry which is preliminary data.</text>
</comment>
<sequence>MDDKFLVGWSKFGKMAFGIFIAVLVIGAVFQSTYVKKKGKREFGYFYKTAIVGTISCGPSGSSAGTYFCVDDKRFNFNPYTSNINKYKIFSYLAELGDSIYKPAYSDTLTLIKEGEKYRYTFLKIE</sequence>
<protein>
    <submittedName>
        <fullName evidence="2">Uncharacterized protein</fullName>
    </submittedName>
</protein>
<dbReference type="AlphaFoldDB" id="A0A150XQV2"/>
<accession>A0A150XQV2</accession>
<name>A0A150XQV2_ROSEK</name>
<keyword evidence="1" id="KW-0812">Transmembrane</keyword>
<dbReference type="Proteomes" id="UP000075583">
    <property type="component" value="Unassembled WGS sequence"/>
</dbReference>
<evidence type="ECO:0000313" key="2">
    <source>
        <dbReference type="EMBL" id="KYG81081.1"/>
    </source>
</evidence>
<dbReference type="RefSeq" id="WP_062589695.1">
    <property type="nucleotide sequence ID" value="NZ_LQZQ01000003.1"/>
</dbReference>
<reference evidence="2" key="1">
    <citation type="submission" date="2016-01" db="EMBL/GenBank/DDBJ databases">
        <title>Genome sequencing of Roseivirga ehrenbergii KMM 6017.</title>
        <authorList>
            <person name="Selvaratnam C."/>
            <person name="Thevarajoo S."/>
            <person name="Goh K.M."/>
            <person name="Ee R."/>
            <person name="Chan K.-G."/>
            <person name="Chong C.S."/>
        </authorList>
    </citation>
    <scope>NUCLEOTIDE SEQUENCE [LARGE SCALE GENOMIC DNA]</scope>
    <source>
        <strain evidence="2">KMM 6017</strain>
    </source>
</reference>
<keyword evidence="1" id="KW-0472">Membrane</keyword>